<evidence type="ECO:0000256" key="7">
    <source>
        <dbReference type="ARBA" id="ARBA00022723"/>
    </source>
</evidence>
<keyword evidence="8 14" id="KW-0863">Zinc-finger</keyword>
<dbReference type="GO" id="GO:0016324">
    <property type="term" value="C:apical plasma membrane"/>
    <property type="evidence" value="ECO:0007669"/>
    <property type="project" value="UniProtKB-SubCell"/>
</dbReference>
<evidence type="ECO:0000259" key="15">
    <source>
        <dbReference type="PROSITE" id="PS50865"/>
    </source>
</evidence>
<dbReference type="InterPro" id="IPR052298">
    <property type="entry name" value="ZMYND10"/>
</dbReference>
<comment type="function">
    <text evidence="13">Plays a role in axonemal structure organization and motility. Involved in axonemal pre-assembly of inner and outer dynein arms (IDA and ODA, respectively) for proper axoneme building for cilia motility. May act by indirectly regulating transcription of dynein proteins.</text>
</comment>
<dbReference type="GO" id="GO:0044458">
    <property type="term" value="P:motile cilium assembly"/>
    <property type="evidence" value="ECO:0007669"/>
    <property type="project" value="TreeGrafter"/>
</dbReference>
<evidence type="ECO:0000256" key="5">
    <source>
        <dbReference type="ARBA" id="ARBA00022475"/>
    </source>
</evidence>
<evidence type="ECO:0000256" key="14">
    <source>
        <dbReference type="PROSITE-ProRule" id="PRU00134"/>
    </source>
</evidence>
<gene>
    <name evidence="16" type="ORF">Q7C36_005878</name>
</gene>
<dbReference type="SUPFAM" id="SSF144232">
    <property type="entry name" value="HIT/MYND zinc finger-like"/>
    <property type="match status" value="1"/>
</dbReference>
<evidence type="ECO:0000256" key="6">
    <source>
        <dbReference type="ARBA" id="ARBA00022490"/>
    </source>
</evidence>
<keyword evidence="11" id="KW-0206">Cytoskeleton</keyword>
<sequence length="524" mass="60539">MVVDLRQGGWSILKTDDLLGFSHTTNFRVHSECSGGKKTLKYVRALFVEMLMREVRAKWPDPNEDFCCRTPNQAVMDTLLLHGEAEAYIQGLERLELRDIGTHRWFQQHEYIEKLNMQAILHASANQEEFIKDLFVSLGKIPTLVHEMILVEIWKDNVFPIICKLQDFSPKSTFPLYMVIYHEATVLNLLETILYHQETCQAAEDAVVDLVDYCHRKLTLLAGRCARGEIHKETGTSITEMSNMNSIQDLQNQITCLEFELSLKALSVLRYITDHEESLSVITRMVNTYNLPCLLVQFVEHSPWSRQSQGKLQKYEGGMWRDIPAEDRDKMTKLEGQVWIALLNLLLKPACQKKYDFNNYNKNQLLKLRGFLTEVVIDQLPNLADLQRFLSHLAFTDPAVPKRDLILEQVPEIWNEILAKNSGKWKAIAKHQVKNVFNQSENELRAQANRLAETYNLDVIECLIPDRPKCGACGEAGAKRCSRCQGEWYCNRECQVKHWPKHKLACQMMAEATEKLQKELNIKT</sequence>
<dbReference type="GO" id="GO:0036159">
    <property type="term" value="P:inner dynein arm assembly"/>
    <property type="evidence" value="ECO:0007669"/>
    <property type="project" value="TreeGrafter"/>
</dbReference>
<dbReference type="PANTHER" id="PTHR13244:SF7">
    <property type="entry name" value="ZINC FINGER MYND DOMAIN-CONTAINING PROTEIN 10"/>
    <property type="match status" value="1"/>
</dbReference>
<dbReference type="PROSITE" id="PS50865">
    <property type="entry name" value="ZF_MYND_2"/>
    <property type="match status" value="1"/>
</dbReference>
<evidence type="ECO:0000256" key="1">
    <source>
        <dbReference type="ARBA" id="ARBA00004221"/>
    </source>
</evidence>
<evidence type="ECO:0000313" key="17">
    <source>
        <dbReference type="Proteomes" id="UP001187315"/>
    </source>
</evidence>
<dbReference type="GO" id="GO:0008270">
    <property type="term" value="F:zinc ion binding"/>
    <property type="evidence" value="ECO:0007669"/>
    <property type="project" value="UniProtKB-KW"/>
</dbReference>
<evidence type="ECO:0000256" key="2">
    <source>
        <dbReference type="ARBA" id="ARBA00004607"/>
    </source>
</evidence>
<name>A0AA88NGB3_TACVA</name>
<keyword evidence="9" id="KW-0862">Zinc</keyword>
<dbReference type="GO" id="GO:0036158">
    <property type="term" value="P:outer dynein arm assembly"/>
    <property type="evidence" value="ECO:0007669"/>
    <property type="project" value="TreeGrafter"/>
</dbReference>
<dbReference type="Gene3D" id="6.10.140.2220">
    <property type="match status" value="1"/>
</dbReference>
<dbReference type="EMBL" id="JAVHJS010000005">
    <property type="protein sequence ID" value="KAK2857959.1"/>
    <property type="molecule type" value="Genomic_DNA"/>
</dbReference>
<evidence type="ECO:0000256" key="8">
    <source>
        <dbReference type="ARBA" id="ARBA00022771"/>
    </source>
</evidence>
<evidence type="ECO:0000256" key="3">
    <source>
        <dbReference type="ARBA" id="ARBA00005373"/>
    </source>
</evidence>
<dbReference type="GO" id="GO:0120293">
    <property type="term" value="C:dynein axonemal particle"/>
    <property type="evidence" value="ECO:0007669"/>
    <property type="project" value="UniProtKB-SubCell"/>
</dbReference>
<dbReference type="FunFam" id="6.10.140.2220:FF:000009">
    <property type="entry name" value="Zinc finger MYND domain-containing protein 10"/>
    <property type="match status" value="1"/>
</dbReference>
<dbReference type="PANTHER" id="PTHR13244">
    <property type="entry name" value="ZINC FINGER MYND DOMAIN CONTAINING PROTEIN 10"/>
    <property type="match status" value="1"/>
</dbReference>
<evidence type="ECO:0000256" key="12">
    <source>
        <dbReference type="ARBA" id="ARBA00024190"/>
    </source>
</evidence>
<comment type="caution">
    <text evidence="16">The sequence shown here is derived from an EMBL/GenBank/DDBJ whole genome shotgun (WGS) entry which is preliminary data.</text>
</comment>
<evidence type="ECO:0000313" key="16">
    <source>
        <dbReference type="EMBL" id="KAK2857959.1"/>
    </source>
</evidence>
<keyword evidence="17" id="KW-1185">Reference proteome</keyword>
<evidence type="ECO:0000256" key="9">
    <source>
        <dbReference type="ARBA" id="ARBA00022833"/>
    </source>
</evidence>
<evidence type="ECO:0000256" key="4">
    <source>
        <dbReference type="ARBA" id="ARBA00016317"/>
    </source>
</evidence>
<comment type="similarity">
    <text evidence="3">Belongs to the ZMYND10 family.</text>
</comment>
<evidence type="ECO:0000256" key="11">
    <source>
        <dbReference type="ARBA" id="ARBA00023212"/>
    </source>
</evidence>
<keyword evidence="5" id="KW-1003">Cell membrane</keyword>
<evidence type="ECO:0000256" key="10">
    <source>
        <dbReference type="ARBA" id="ARBA00023136"/>
    </source>
</evidence>
<evidence type="ECO:0000256" key="13">
    <source>
        <dbReference type="ARBA" id="ARBA00045527"/>
    </source>
</evidence>
<organism evidence="16 17">
    <name type="scientific">Tachysurus vachellii</name>
    <name type="common">Darkbarbel catfish</name>
    <name type="synonym">Pelteobagrus vachellii</name>
    <dbReference type="NCBI Taxonomy" id="175792"/>
    <lineage>
        <taxon>Eukaryota</taxon>
        <taxon>Metazoa</taxon>
        <taxon>Chordata</taxon>
        <taxon>Craniata</taxon>
        <taxon>Vertebrata</taxon>
        <taxon>Euteleostomi</taxon>
        <taxon>Actinopterygii</taxon>
        <taxon>Neopterygii</taxon>
        <taxon>Teleostei</taxon>
        <taxon>Ostariophysi</taxon>
        <taxon>Siluriformes</taxon>
        <taxon>Bagridae</taxon>
        <taxon>Tachysurus</taxon>
    </lineage>
</organism>
<comment type="subcellular location">
    <subcellularLocation>
        <location evidence="1">Apical cell membrane</location>
    </subcellularLocation>
    <subcellularLocation>
        <location evidence="2">Cytoplasm</location>
        <location evidence="2">Cytoskeleton</location>
        <location evidence="2">Microtubule organizing center</location>
        <location evidence="2">Centrosome</location>
        <location evidence="2">Centriolar satellite</location>
    </subcellularLocation>
    <subcellularLocation>
        <location evidence="12">Dynein axonemal particle</location>
    </subcellularLocation>
</comment>
<keyword evidence="10" id="KW-0472">Membrane</keyword>
<dbReference type="Pfam" id="PF01753">
    <property type="entry name" value="zf-MYND"/>
    <property type="match status" value="1"/>
</dbReference>
<proteinExistence type="inferred from homology"/>
<dbReference type="AlphaFoldDB" id="A0AA88NGB3"/>
<reference evidence="16" key="1">
    <citation type="submission" date="2023-08" db="EMBL/GenBank/DDBJ databases">
        <title>Pelteobagrus vachellii genome.</title>
        <authorList>
            <person name="Liu H."/>
        </authorList>
    </citation>
    <scope>NUCLEOTIDE SEQUENCE</scope>
    <source>
        <strain evidence="16">PRFRI_2022a</strain>
        <tissue evidence="16">Muscle</tissue>
    </source>
</reference>
<protein>
    <recommendedName>
        <fullName evidence="4">Zinc finger MYND domain-containing protein 10</fullName>
    </recommendedName>
</protein>
<dbReference type="GO" id="GO:0034451">
    <property type="term" value="C:centriolar satellite"/>
    <property type="evidence" value="ECO:0007669"/>
    <property type="project" value="UniProtKB-SubCell"/>
</dbReference>
<dbReference type="InterPro" id="IPR002893">
    <property type="entry name" value="Znf_MYND"/>
</dbReference>
<accession>A0AA88NGB3</accession>
<feature type="domain" description="MYND-type" evidence="15">
    <location>
        <begin position="470"/>
        <end position="506"/>
    </location>
</feature>
<dbReference type="Proteomes" id="UP001187315">
    <property type="component" value="Unassembled WGS sequence"/>
</dbReference>
<keyword evidence="7" id="KW-0479">Metal-binding</keyword>
<keyword evidence="6" id="KW-0963">Cytoplasm</keyword>
<dbReference type="PROSITE" id="PS01360">
    <property type="entry name" value="ZF_MYND_1"/>
    <property type="match status" value="1"/>
</dbReference>